<name>A0A504ZAP1_FASGI</name>
<accession>A0A504ZAP1</accession>
<comment type="caution">
    <text evidence="1">The sequence shown here is derived from an EMBL/GenBank/DDBJ whole genome shotgun (WGS) entry which is preliminary data.</text>
</comment>
<evidence type="ECO:0000313" key="1">
    <source>
        <dbReference type="EMBL" id="TPP66310.1"/>
    </source>
</evidence>
<gene>
    <name evidence="1" type="ORF">FGIG_06836</name>
</gene>
<dbReference type="Proteomes" id="UP000316759">
    <property type="component" value="Unassembled WGS sequence"/>
</dbReference>
<evidence type="ECO:0000313" key="2">
    <source>
        <dbReference type="Proteomes" id="UP000316759"/>
    </source>
</evidence>
<organism evidence="1 2">
    <name type="scientific">Fasciola gigantica</name>
    <name type="common">Giant liver fluke</name>
    <dbReference type="NCBI Taxonomy" id="46835"/>
    <lineage>
        <taxon>Eukaryota</taxon>
        <taxon>Metazoa</taxon>
        <taxon>Spiralia</taxon>
        <taxon>Lophotrochozoa</taxon>
        <taxon>Platyhelminthes</taxon>
        <taxon>Trematoda</taxon>
        <taxon>Digenea</taxon>
        <taxon>Plagiorchiida</taxon>
        <taxon>Echinostomata</taxon>
        <taxon>Echinostomatoidea</taxon>
        <taxon>Fasciolidae</taxon>
        <taxon>Fasciola</taxon>
    </lineage>
</organism>
<sequence length="94" mass="10837">MKLDIKKKGGRRSQFDQEEEIILKEEDEYGMKSVLKPDDQLQLTEQVQNSSKFTLKIGVKRGNHQSFDSYKPTCTAKYRSFQLQGMSVQTNTSS</sequence>
<reference evidence="1 2" key="1">
    <citation type="submission" date="2019-04" db="EMBL/GenBank/DDBJ databases">
        <title>Annotation for the trematode Fasciola gigantica.</title>
        <authorList>
            <person name="Choi Y.-J."/>
        </authorList>
    </citation>
    <scope>NUCLEOTIDE SEQUENCE [LARGE SCALE GENOMIC DNA]</scope>
    <source>
        <strain evidence="1">Uganda_cow_1</strain>
    </source>
</reference>
<keyword evidence="2" id="KW-1185">Reference proteome</keyword>
<proteinExistence type="predicted"/>
<protein>
    <submittedName>
        <fullName evidence="1">Uncharacterized protein</fullName>
    </submittedName>
</protein>
<dbReference type="EMBL" id="SUNJ01002031">
    <property type="protein sequence ID" value="TPP66310.1"/>
    <property type="molecule type" value="Genomic_DNA"/>
</dbReference>
<dbReference type="AlphaFoldDB" id="A0A504ZAP1"/>